<proteinExistence type="predicted"/>
<comment type="caution">
    <text evidence="1">The sequence shown here is derived from an EMBL/GenBank/DDBJ whole genome shotgun (WGS) entry which is preliminary data.</text>
</comment>
<organism evidence="1 2">
    <name type="scientific">Acinetobacter baumannii</name>
    <dbReference type="NCBI Taxonomy" id="470"/>
    <lineage>
        <taxon>Bacteria</taxon>
        <taxon>Pseudomonadati</taxon>
        <taxon>Pseudomonadota</taxon>
        <taxon>Gammaproteobacteria</taxon>
        <taxon>Moraxellales</taxon>
        <taxon>Moraxellaceae</taxon>
        <taxon>Acinetobacter</taxon>
        <taxon>Acinetobacter calcoaceticus/baumannii complex</taxon>
    </lineage>
</organism>
<reference evidence="1 2" key="1">
    <citation type="submission" date="2018-06" db="EMBL/GenBank/DDBJ databases">
        <title>Carbapenemase-producing Acinetobacter spp. from environmental sources in an hospital from French Polynesia.</title>
        <authorList>
            <person name="Bonnin R.A."/>
            <person name="Levy M."/>
            <person name="Cuzon G."/>
            <person name="Dortet L."/>
            <person name="Naas T."/>
        </authorList>
    </citation>
    <scope>NUCLEOTIDE SEQUENCE [LARGE SCALE GENOMIC DNA]</scope>
    <source>
        <strain evidence="1 2">R10</strain>
    </source>
</reference>
<dbReference type="Proteomes" id="UP000248662">
    <property type="component" value="Unassembled WGS sequence"/>
</dbReference>
<dbReference type="AlphaFoldDB" id="A0A3F3MRQ8"/>
<gene>
    <name evidence="1" type="ORF">DOL94_11895</name>
</gene>
<protein>
    <submittedName>
        <fullName evidence="1">Bifunctional metallophosphatase/5'-nucleotidase</fullName>
    </submittedName>
</protein>
<evidence type="ECO:0000313" key="2">
    <source>
        <dbReference type="Proteomes" id="UP000248662"/>
    </source>
</evidence>
<name>A0A3F3MRQ8_ACIBA</name>
<sequence length="61" mass="6714">MTTLNILFKTTSLCLAMALLVGCNDNDDNDSSTPAPRSNQTVNILAFNDFHGNLEPPKRYV</sequence>
<feature type="non-terminal residue" evidence="1">
    <location>
        <position position="61"/>
    </location>
</feature>
<dbReference type="EMBL" id="QKWF01000114">
    <property type="protein sequence ID" value="PZM15888.1"/>
    <property type="molecule type" value="Genomic_DNA"/>
</dbReference>
<accession>A0A3F3MRQ8</accession>
<evidence type="ECO:0000313" key="1">
    <source>
        <dbReference type="EMBL" id="PZM15888.1"/>
    </source>
</evidence>